<dbReference type="PANTHER" id="PTHR31283:SF5">
    <property type="entry name" value="EKC_KEOPS COMPLEX SUBUNIT LAGE3"/>
    <property type="match status" value="1"/>
</dbReference>
<evidence type="ECO:0000256" key="7">
    <source>
        <dbReference type="SAM" id="MobiDB-lite"/>
    </source>
</evidence>
<evidence type="ECO:0000256" key="4">
    <source>
        <dbReference type="ARBA" id="ARBA00022490"/>
    </source>
</evidence>
<name>A0A7R9UTI5_DIALT</name>
<evidence type="ECO:0000313" key="10">
    <source>
        <dbReference type="Proteomes" id="UP000751190"/>
    </source>
</evidence>
<evidence type="ECO:0008006" key="11">
    <source>
        <dbReference type="Google" id="ProtNLM"/>
    </source>
</evidence>
<dbReference type="OrthoDB" id="10025739at2759"/>
<dbReference type="Proteomes" id="UP000751190">
    <property type="component" value="Unassembled WGS sequence"/>
</dbReference>
<dbReference type="EMBL" id="HBEB01015418">
    <property type="protein sequence ID" value="CAD8275567.1"/>
    <property type="molecule type" value="Transcribed_RNA"/>
</dbReference>
<comment type="subcellular location">
    <subcellularLocation>
        <location evidence="2">Cytoplasm</location>
    </subcellularLocation>
    <subcellularLocation>
        <location evidence="1">Nucleus</location>
    </subcellularLocation>
</comment>
<evidence type="ECO:0000256" key="3">
    <source>
        <dbReference type="ARBA" id="ARBA00007073"/>
    </source>
</evidence>
<keyword evidence="10" id="KW-1185">Reference proteome</keyword>
<evidence type="ECO:0000256" key="1">
    <source>
        <dbReference type="ARBA" id="ARBA00004123"/>
    </source>
</evidence>
<evidence type="ECO:0000256" key="2">
    <source>
        <dbReference type="ARBA" id="ARBA00004496"/>
    </source>
</evidence>
<keyword evidence="4" id="KW-0963">Cytoplasm</keyword>
<accession>A0A7R9UTI5</accession>
<dbReference type="GO" id="GO:0005737">
    <property type="term" value="C:cytoplasm"/>
    <property type="evidence" value="ECO:0007669"/>
    <property type="project" value="UniProtKB-SubCell"/>
</dbReference>
<dbReference type="GO" id="GO:0008033">
    <property type="term" value="P:tRNA processing"/>
    <property type="evidence" value="ECO:0007669"/>
    <property type="project" value="UniProtKB-KW"/>
</dbReference>
<evidence type="ECO:0000313" key="9">
    <source>
        <dbReference type="EMBL" id="KAG8468474.1"/>
    </source>
</evidence>
<comment type="similarity">
    <text evidence="3">Belongs to the CTAG/PCC1 family.</text>
</comment>
<gene>
    <name evidence="9" type="ORF">KFE25_013557</name>
    <name evidence="8" type="ORF">PLUT1463_LOCUS9883</name>
</gene>
<reference evidence="9" key="2">
    <citation type="submission" date="2021-05" db="EMBL/GenBank/DDBJ databases">
        <title>The genome of the haptophyte Pavlova lutheri (Diacronema luteri, Pavlovales) - a model for lipid biosynthesis in eukaryotic algae.</title>
        <authorList>
            <person name="Hulatt C.J."/>
            <person name="Posewitz M.C."/>
        </authorList>
    </citation>
    <scope>NUCLEOTIDE SEQUENCE</scope>
    <source>
        <strain evidence="9">NIVA-4/92</strain>
    </source>
</reference>
<evidence type="ECO:0000256" key="5">
    <source>
        <dbReference type="ARBA" id="ARBA00022694"/>
    </source>
</evidence>
<organism evidence="8">
    <name type="scientific">Diacronema lutheri</name>
    <name type="common">Unicellular marine alga</name>
    <name type="synonym">Monochrysis lutheri</name>
    <dbReference type="NCBI Taxonomy" id="2081491"/>
    <lineage>
        <taxon>Eukaryota</taxon>
        <taxon>Haptista</taxon>
        <taxon>Haptophyta</taxon>
        <taxon>Pavlovophyceae</taxon>
        <taxon>Pavlovales</taxon>
        <taxon>Pavlovaceae</taxon>
        <taxon>Diacronema</taxon>
    </lineage>
</organism>
<evidence type="ECO:0000256" key="6">
    <source>
        <dbReference type="ARBA" id="ARBA00023242"/>
    </source>
</evidence>
<dbReference type="GO" id="GO:0000408">
    <property type="term" value="C:EKC/KEOPS complex"/>
    <property type="evidence" value="ECO:0007669"/>
    <property type="project" value="TreeGrafter"/>
</dbReference>
<dbReference type="InterPro" id="IPR015419">
    <property type="entry name" value="CTAG/Pcc1"/>
</dbReference>
<dbReference type="FunFam" id="3.30.310.50:FF:000005">
    <property type="entry name" value="L antigen family member 3"/>
    <property type="match status" value="1"/>
</dbReference>
<dbReference type="EMBL" id="JAGTXO010000004">
    <property type="protein sequence ID" value="KAG8468474.1"/>
    <property type="molecule type" value="Genomic_DNA"/>
</dbReference>
<dbReference type="GO" id="GO:0070525">
    <property type="term" value="P:tRNA threonylcarbamoyladenosine metabolic process"/>
    <property type="evidence" value="ECO:0007669"/>
    <property type="project" value="TreeGrafter"/>
</dbReference>
<dbReference type="PANTHER" id="PTHR31283">
    <property type="entry name" value="EKC/KEOPS COMPLEX SUBUNIT PCC1 FAMILY MEMBER"/>
    <property type="match status" value="1"/>
</dbReference>
<keyword evidence="6" id="KW-0539">Nucleus</keyword>
<evidence type="ECO:0000313" key="8">
    <source>
        <dbReference type="EMBL" id="CAD8275567.1"/>
    </source>
</evidence>
<reference evidence="8" key="1">
    <citation type="submission" date="2021-01" db="EMBL/GenBank/DDBJ databases">
        <authorList>
            <person name="Corre E."/>
            <person name="Pelletier E."/>
            <person name="Niang G."/>
            <person name="Scheremetjew M."/>
            <person name="Finn R."/>
            <person name="Kale V."/>
            <person name="Holt S."/>
            <person name="Cochrane G."/>
            <person name="Meng A."/>
            <person name="Brown T."/>
            <person name="Cohen L."/>
        </authorList>
    </citation>
    <scope>NUCLEOTIDE SEQUENCE</scope>
    <source>
        <strain evidence="8">RCC1537</strain>
    </source>
</reference>
<dbReference type="Pfam" id="PF09341">
    <property type="entry name" value="Pcc1"/>
    <property type="match status" value="1"/>
</dbReference>
<dbReference type="GO" id="GO:0005634">
    <property type="term" value="C:nucleus"/>
    <property type="evidence" value="ECO:0007669"/>
    <property type="project" value="UniProtKB-SubCell"/>
</dbReference>
<protein>
    <recommendedName>
        <fullName evidence="11">Transcription factor Pcc1</fullName>
    </recommendedName>
</protein>
<proteinExistence type="inferred from homology"/>
<keyword evidence="5" id="KW-0819">tRNA processing</keyword>
<dbReference type="AlphaFoldDB" id="A0A7R9UTI5"/>
<sequence>MAFPREMRLRVPLREERFAYAVYDALVVDVELQPERVQRTLAVERSTLVVTFAAADWRMLRVAAVSFIEYLGVAVRCVNALPPPADSPADGAGPMNPGRPSEQYVAAR</sequence>
<dbReference type="Gene3D" id="3.30.310.50">
    <property type="entry name" value="Alpha-D-phosphohexomutase, C-terminal domain"/>
    <property type="match status" value="1"/>
</dbReference>
<feature type="region of interest" description="Disordered" evidence="7">
    <location>
        <begin position="85"/>
        <end position="108"/>
    </location>
</feature>